<protein>
    <submittedName>
        <fullName evidence="1">Uncharacterized protein</fullName>
    </submittedName>
</protein>
<dbReference type="EMBL" id="KZ613566">
    <property type="protein sequence ID" value="PMD12100.1"/>
    <property type="molecule type" value="Genomic_DNA"/>
</dbReference>
<feature type="non-terminal residue" evidence="1">
    <location>
        <position position="1"/>
    </location>
</feature>
<keyword evidence="2" id="KW-1185">Reference proteome</keyword>
<sequence>SEPLIYNTQHQVLICRSCQTIIGPRWQAIKRHLRGEPHRALGPALKAYRAYTDSLTLQTLNGLRQGKPQLPCAPLEFLVTFAGYSCLLYEHTTGPARFFTTYLPRLQRNHLPSHGQTAQEHRLTPL</sequence>
<dbReference type="InterPro" id="IPR022698">
    <property type="entry name" value="OrsD"/>
</dbReference>
<evidence type="ECO:0000313" key="1">
    <source>
        <dbReference type="EMBL" id="PMD12100.1"/>
    </source>
</evidence>
<name>A0A2J6PDI6_9HELO</name>
<dbReference type="OrthoDB" id="3549308at2759"/>
<evidence type="ECO:0000313" key="2">
    <source>
        <dbReference type="Proteomes" id="UP000235672"/>
    </source>
</evidence>
<gene>
    <name evidence="1" type="ORF">NA56DRAFT_715759</name>
</gene>
<dbReference type="Proteomes" id="UP000235672">
    <property type="component" value="Unassembled WGS sequence"/>
</dbReference>
<dbReference type="AlphaFoldDB" id="A0A2J6PDI6"/>
<dbReference type="Pfam" id="PF12013">
    <property type="entry name" value="OrsD"/>
    <property type="match status" value="1"/>
</dbReference>
<accession>A0A2J6PDI6</accession>
<reference evidence="1 2" key="1">
    <citation type="submission" date="2016-05" db="EMBL/GenBank/DDBJ databases">
        <title>A degradative enzymes factory behind the ericoid mycorrhizal symbiosis.</title>
        <authorList>
            <consortium name="DOE Joint Genome Institute"/>
            <person name="Martino E."/>
            <person name="Morin E."/>
            <person name="Grelet G."/>
            <person name="Kuo A."/>
            <person name="Kohler A."/>
            <person name="Daghino S."/>
            <person name="Barry K."/>
            <person name="Choi C."/>
            <person name="Cichocki N."/>
            <person name="Clum A."/>
            <person name="Copeland A."/>
            <person name="Hainaut M."/>
            <person name="Haridas S."/>
            <person name="Labutti K."/>
            <person name="Lindquist E."/>
            <person name="Lipzen A."/>
            <person name="Khouja H.-R."/>
            <person name="Murat C."/>
            <person name="Ohm R."/>
            <person name="Olson A."/>
            <person name="Spatafora J."/>
            <person name="Veneault-Fourrey C."/>
            <person name="Henrissat B."/>
            <person name="Grigoriev I."/>
            <person name="Martin F."/>
            <person name="Perotto S."/>
        </authorList>
    </citation>
    <scope>NUCLEOTIDE SEQUENCE [LARGE SCALE GENOMIC DNA]</scope>
    <source>
        <strain evidence="1 2">UAMH 7357</strain>
    </source>
</reference>
<proteinExistence type="predicted"/>
<organism evidence="1 2">
    <name type="scientific">Hyaloscypha hepaticicola</name>
    <dbReference type="NCBI Taxonomy" id="2082293"/>
    <lineage>
        <taxon>Eukaryota</taxon>
        <taxon>Fungi</taxon>
        <taxon>Dikarya</taxon>
        <taxon>Ascomycota</taxon>
        <taxon>Pezizomycotina</taxon>
        <taxon>Leotiomycetes</taxon>
        <taxon>Helotiales</taxon>
        <taxon>Hyaloscyphaceae</taxon>
        <taxon>Hyaloscypha</taxon>
    </lineage>
</organism>
<dbReference type="STRING" id="1745343.A0A2J6PDI6"/>